<comment type="caution">
    <text evidence="1">The sequence shown here is derived from an EMBL/GenBank/DDBJ whole genome shotgun (WGS) entry which is preliminary data.</text>
</comment>
<sequence>MKIISIESKCVFKLIKPFGFKFMLPEGVNKAQFLRAFDFIPAEIHQIPLFLELTLRRVFAVYAMAGSFCLMPPPCTAATVV</sequence>
<evidence type="ECO:0000313" key="1">
    <source>
        <dbReference type="EMBL" id="EGQ76829.1"/>
    </source>
</evidence>
<dbReference type="Proteomes" id="UP000004982">
    <property type="component" value="Unassembled WGS sequence"/>
</dbReference>
<name>A0AA36XKE3_9NEIS</name>
<reference evidence="1 2" key="1">
    <citation type="submission" date="2011-05" db="EMBL/GenBank/DDBJ databases">
        <authorList>
            <person name="Muzny D."/>
            <person name="Qin X."/>
            <person name="Deng J."/>
            <person name="Jiang H."/>
            <person name="Liu Y."/>
            <person name="Qu J."/>
            <person name="Song X.-Z."/>
            <person name="Zhang L."/>
            <person name="Thornton R."/>
            <person name="Coyle M."/>
            <person name="Francisco L."/>
            <person name="Jackson L."/>
            <person name="Javaid M."/>
            <person name="Korchina V."/>
            <person name="Kovar C."/>
            <person name="Mata R."/>
            <person name="Mathew T."/>
            <person name="Ngo R."/>
            <person name="Nguyen L."/>
            <person name="Nguyen N."/>
            <person name="Okwuonu G."/>
            <person name="Ongeri F."/>
            <person name="Pham C."/>
            <person name="Simmons D."/>
            <person name="Wilczek-Boney K."/>
            <person name="Hale W."/>
            <person name="Jakkamsetti A."/>
            <person name="Pham P."/>
            <person name="Ruth R."/>
            <person name="San Lucas F."/>
            <person name="Warren J."/>
            <person name="Zhang J."/>
            <person name="Zhao Z."/>
            <person name="Zhou C."/>
            <person name="Zhu D."/>
            <person name="Lee S."/>
            <person name="Bess C."/>
            <person name="Blankenburg K."/>
            <person name="Forbes L."/>
            <person name="Fu Q."/>
            <person name="Gubbala S."/>
            <person name="Hirani K."/>
            <person name="Jayaseelan J.C."/>
            <person name="Lara F."/>
            <person name="Munidasa M."/>
            <person name="Palculict T."/>
            <person name="Patil S."/>
            <person name="Pu L.-L."/>
            <person name="Saada N."/>
            <person name="Tang L."/>
            <person name="Weissenberger G."/>
            <person name="Zhu Y."/>
            <person name="Hemphill L."/>
            <person name="Shang Y."/>
            <person name="Youmans B."/>
            <person name="Ayvaz T."/>
            <person name="Ross M."/>
            <person name="Santibanez J."/>
            <person name="Aqrawi P."/>
            <person name="Gross S."/>
            <person name="Joshi V."/>
            <person name="Fowler G."/>
            <person name="Nazareth L."/>
            <person name="Reid J."/>
            <person name="Worley K."/>
            <person name="Petrosino J."/>
            <person name="Highlander S."/>
            <person name="Gibbs R."/>
        </authorList>
    </citation>
    <scope>NUCLEOTIDE SEQUENCE [LARGE SCALE GENOMIC DNA]</scope>
    <source>
        <strain evidence="1 2">ATCC 33926</strain>
    </source>
</reference>
<proteinExistence type="predicted"/>
<dbReference type="AlphaFoldDB" id="A0AA36XKE3"/>
<gene>
    <name evidence="1" type="ORF">HMPREF9418_1572</name>
</gene>
<protein>
    <submittedName>
        <fullName evidence="1">ABC superfamily ATP binding cassette transporter, permease protein</fullName>
    </submittedName>
</protein>
<organism evidence="1 2">
    <name type="scientific">Neisseria macacae ATCC 33926</name>
    <dbReference type="NCBI Taxonomy" id="997348"/>
    <lineage>
        <taxon>Bacteria</taxon>
        <taxon>Pseudomonadati</taxon>
        <taxon>Pseudomonadota</taxon>
        <taxon>Betaproteobacteria</taxon>
        <taxon>Neisseriales</taxon>
        <taxon>Neisseriaceae</taxon>
        <taxon>Neisseria</taxon>
    </lineage>
</organism>
<accession>A0AA36XKE3</accession>
<dbReference type="EMBL" id="AFQE01000076">
    <property type="protein sequence ID" value="EGQ76829.1"/>
    <property type="molecule type" value="Genomic_DNA"/>
</dbReference>
<evidence type="ECO:0000313" key="2">
    <source>
        <dbReference type="Proteomes" id="UP000004982"/>
    </source>
</evidence>